<proteinExistence type="predicted"/>
<name>A0A8S5N6N9_9CAUD</name>
<dbReference type="EMBL" id="BK015072">
    <property type="protein sequence ID" value="DAD89930.1"/>
    <property type="molecule type" value="Genomic_DNA"/>
</dbReference>
<reference evidence="1" key="1">
    <citation type="journal article" date="2021" name="Proc. Natl. Acad. Sci. U.S.A.">
        <title>A Catalog of Tens of Thousands of Viruses from Human Metagenomes Reveals Hidden Associations with Chronic Diseases.</title>
        <authorList>
            <person name="Tisza M.J."/>
            <person name="Buck C.B."/>
        </authorList>
    </citation>
    <scope>NUCLEOTIDE SEQUENCE</scope>
    <source>
        <strain evidence="1">CtxfQ4</strain>
    </source>
</reference>
<evidence type="ECO:0008006" key="2">
    <source>
        <dbReference type="Google" id="ProtNLM"/>
    </source>
</evidence>
<evidence type="ECO:0000313" key="1">
    <source>
        <dbReference type="EMBL" id="DAD89930.1"/>
    </source>
</evidence>
<dbReference type="InterPro" id="IPR053746">
    <property type="entry name" value="Viral_HT_Connector_Assembly"/>
</dbReference>
<protein>
    <recommendedName>
        <fullName evidence="2">Phage gp6-like head-tail connector protein</fullName>
    </recommendedName>
</protein>
<dbReference type="Gene3D" id="1.10.246.150">
    <property type="match status" value="1"/>
</dbReference>
<organism evidence="1">
    <name type="scientific">Siphoviridae sp. ctxfQ4</name>
    <dbReference type="NCBI Taxonomy" id="2826521"/>
    <lineage>
        <taxon>Viruses</taxon>
        <taxon>Duplodnaviria</taxon>
        <taxon>Heunggongvirae</taxon>
        <taxon>Uroviricota</taxon>
        <taxon>Caudoviricetes</taxon>
    </lineage>
</organism>
<sequence>MAKRVPLLSGNAMTTLEAMMEFIGMDPQDKDIPDAVRNNLERLINASSSYIETMTDRKFGCQKYVENHHGSGWQELCLNQYPIRTVESVMDVENRQIIDPDSYSFDDTGDIGVLYRDAGWADRSYLGGLALDKVAPKRYLKITYSAGYILPQNATEEQPSDLPYDLQYIIWQMVQQQWNLAKNGANGLSAFSISDVSWTFDKELSTQVQSVIDQYRRWA</sequence>
<accession>A0A8S5N6N9</accession>